<sequence length="74" mass="8641">MFKVLYSDEVRPHPPPMCSIHLGDARQPFWTKLVSDYWKDVVLLVVKLALKTYSKLPVVSAVLYHRWGRLDMAK</sequence>
<evidence type="ECO:0000313" key="1">
    <source>
        <dbReference type="EMBL" id="JAH62401.1"/>
    </source>
</evidence>
<protein>
    <submittedName>
        <fullName evidence="1">Uncharacterized protein</fullName>
    </submittedName>
</protein>
<proteinExistence type="predicted"/>
<name>A0A0E9U989_ANGAN</name>
<dbReference type="EMBL" id="GBXM01046176">
    <property type="protein sequence ID" value="JAH62401.1"/>
    <property type="molecule type" value="Transcribed_RNA"/>
</dbReference>
<dbReference type="AlphaFoldDB" id="A0A0E9U989"/>
<reference evidence="1" key="2">
    <citation type="journal article" date="2015" name="Fish Shellfish Immunol.">
        <title>Early steps in the European eel (Anguilla anguilla)-Vibrio vulnificus interaction in the gills: Role of the RtxA13 toxin.</title>
        <authorList>
            <person name="Callol A."/>
            <person name="Pajuelo D."/>
            <person name="Ebbesson L."/>
            <person name="Teles M."/>
            <person name="MacKenzie S."/>
            <person name="Amaro C."/>
        </authorList>
    </citation>
    <scope>NUCLEOTIDE SEQUENCE</scope>
</reference>
<reference evidence="1" key="1">
    <citation type="submission" date="2014-11" db="EMBL/GenBank/DDBJ databases">
        <authorList>
            <person name="Amaro Gonzalez C."/>
        </authorList>
    </citation>
    <scope>NUCLEOTIDE SEQUENCE</scope>
</reference>
<organism evidence="1">
    <name type="scientific">Anguilla anguilla</name>
    <name type="common">European freshwater eel</name>
    <name type="synonym">Muraena anguilla</name>
    <dbReference type="NCBI Taxonomy" id="7936"/>
    <lineage>
        <taxon>Eukaryota</taxon>
        <taxon>Metazoa</taxon>
        <taxon>Chordata</taxon>
        <taxon>Craniata</taxon>
        <taxon>Vertebrata</taxon>
        <taxon>Euteleostomi</taxon>
        <taxon>Actinopterygii</taxon>
        <taxon>Neopterygii</taxon>
        <taxon>Teleostei</taxon>
        <taxon>Anguilliformes</taxon>
        <taxon>Anguillidae</taxon>
        <taxon>Anguilla</taxon>
    </lineage>
</organism>
<accession>A0A0E9U989</accession>